<dbReference type="EMBL" id="MT144437">
    <property type="protein sequence ID" value="QJA53632.1"/>
    <property type="molecule type" value="Genomic_DNA"/>
</dbReference>
<dbReference type="AlphaFoldDB" id="A0A6H2A1P5"/>
<proteinExistence type="predicted"/>
<feature type="region of interest" description="Disordered" evidence="1">
    <location>
        <begin position="281"/>
        <end position="306"/>
    </location>
</feature>
<evidence type="ECO:0000313" key="2">
    <source>
        <dbReference type="EMBL" id="QJA53632.1"/>
    </source>
</evidence>
<reference evidence="2" key="1">
    <citation type="submission" date="2020-03" db="EMBL/GenBank/DDBJ databases">
        <title>The deep terrestrial virosphere.</title>
        <authorList>
            <person name="Holmfeldt K."/>
            <person name="Nilsson E."/>
            <person name="Simone D."/>
            <person name="Lopez-Fernandez M."/>
            <person name="Wu X."/>
            <person name="de Brujin I."/>
            <person name="Lundin D."/>
            <person name="Andersson A."/>
            <person name="Bertilsson S."/>
            <person name="Dopson M."/>
        </authorList>
    </citation>
    <scope>NUCLEOTIDE SEQUENCE</scope>
    <source>
        <strain evidence="2">TM448A03756</strain>
    </source>
</reference>
<accession>A0A6H2A1P5</accession>
<organism evidence="2">
    <name type="scientific">viral metagenome</name>
    <dbReference type="NCBI Taxonomy" id="1070528"/>
    <lineage>
        <taxon>unclassified sequences</taxon>
        <taxon>metagenomes</taxon>
        <taxon>organismal metagenomes</taxon>
    </lineage>
</organism>
<feature type="region of interest" description="Disordered" evidence="1">
    <location>
        <begin position="27"/>
        <end position="49"/>
    </location>
</feature>
<gene>
    <name evidence="2" type="ORF">TM448A03756_0004</name>
</gene>
<protein>
    <submittedName>
        <fullName evidence="2">Uncharacterized protein</fullName>
    </submittedName>
</protein>
<sequence>MTDFYHQQKELERFEDQERKWAKKIMWDETPPTEKGENMVTTNPENPMDETKKEMSLEFRQRYGIASSSTSLAMPDMDLQTAVARFQALGQFVGQIMKEGVDYGKIPGTPKNTLLKPGAEKLCTFFGLTKEFEVIDKEEDWTGERHGGEPFFFYHYVVRLRRNGILIAEADGSANSWESKHRYRQAERACPLCQKDTIRKGRDDKGGGWYCWSKIGGCGATFKAGDKTIEGQDTGRRKNPDPADLVNTVQKMAYKRALVAVTLVAVNASEYFTQDIEDFVDITPPGPAEPEAPPKESLSKPTSLQERKEKAVAYLIHKGKDKAAGENYLKKSYSEWNDADLDALKAWIKSNFKEQTDNGN</sequence>
<name>A0A6H2A1P5_9ZZZZ</name>
<evidence type="ECO:0000256" key="1">
    <source>
        <dbReference type="SAM" id="MobiDB-lite"/>
    </source>
</evidence>